<dbReference type="Proteomes" id="UP000317171">
    <property type="component" value="Chromosome"/>
</dbReference>
<protein>
    <submittedName>
        <fullName evidence="1">Uncharacterized protein</fullName>
    </submittedName>
</protein>
<evidence type="ECO:0000313" key="1">
    <source>
        <dbReference type="EMBL" id="QDT41058.1"/>
    </source>
</evidence>
<organism evidence="1 2">
    <name type="scientific">Gimesia alba</name>
    <dbReference type="NCBI Taxonomy" id="2527973"/>
    <lineage>
        <taxon>Bacteria</taxon>
        <taxon>Pseudomonadati</taxon>
        <taxon>Planctomycetota</taxon>
        <taxon>Planctomycetia</taxon>
        <taxon>Planctomycetales</taxon>
        <taxon>Planctomycetaceae</taxon>
        <taxon>Gimesia</taxon>
    </lineage>
</organism>
<sequence length="244" mass="27364">MASILYYGSHQHADNEVTVHISRRAMENSTGFVYGSIETWSVTGVLQADTLTALKTAMDQFEAAYREPNRDLIWKIGDKVVHQMLNDDTAYGVRVVVPPHFPRGDAPGELVNRRSYAFVVEAAFLLPASASTADNIYVVNYESNLSYTGTGGTTFGHLPTLTGLHQKQVLTETSLVTAQQTGMKSGIGFYPEPDAPFPHLADYEKTDRRNIRQGNPRRFNNTQFEFPIYWTYTFERNQPFPAAT</sequence>
<evidence type="ECO:0000313" key="2">
    <source>
        <dbReference type="Proteomes" id="UP000317171"/>
    </source>
</evidence>
<keyword evidence="2" id="KW-1185">Reference proteome</keyword>
<name>A0A517RB12_9PLAN</name>
<reference evidence="1 2" key="1">
    <citation type="submission" date="2019-02" db="EMBL/GenBank/DDBJ databases">
        <title>Deep-cultivation of Planctomycetes and their phenomic and genomic characterization uncovers novel biology.</title>
        <authorList>
            <person name="Wiegand S."/>
            <person name="Jogler M."/>
            <person name="Boedeker C."/>
            <person name="Pinto D."/>
            <person name="Vollmers J."/>
            <person name="Rivas-Marin E."/>
            <person name="Kohn T."/>
            <person name="Peeters S.H."/>
            <person name="Heuer A."/>
            <person name="Rast P."/>
            <person name="Oberbeckmann S."/>
            <person name="Bunk B."/>
            <person name="Jeske O."/>
            <person name="Meyerdierks A."/>
            <person name="Storesund J.E."/>
            <person name="Kallscheuer N."/>
            <person name="Luecker S."/>
            <person name="Lage O.M."/>
            <person name="Pohl T."/>
            <person name="Merkel B.J."/>
            <person name="Hornburger P."/>
            <person name="Mueller R.-W."/>
            <person name="Bruemmer F."/>
            <person name="Labrenz M."/>
            <person name="Spormann A.M."/>
            <person name="Op den Camp H."/>
            <person name="Overmann J."/>
            <person name="Amann R."/>
            <person name="Jetten M.S.M."/>
            <person name="Mascher T."/>
            <person name="Medema M.H."/>
            <person name="Devos D.P."/>
            <person name="Kaster A.-K."/>
            <person name="Ovreas L."/>
            <person name="Rohde M."/>
            <person name="Galperin M.Y."/>
            <person name="Jogler C."/>
        </authorList>
    </citation>
    <scope>NUCLEOTIDE SEQUENCE [LARGE SCALE GENOMIC DNA]</scope>
    <source>
        <strain evidence="1 2">Pan241w</strain>
    </source>
</reference>
<dbReference type="RefSeq" id="WP_145212036.1">
    <property type="nucleotide sequence ID" value="NZ_CP036269.1"/>
</dbReference>
<dbReference type="OrthoDB" id="275453at2"/>
<dbReference type="EMBL" id="CP036269">
    <property type="protein sequence ID" value="QDT41058.1"/>
    <property type="molecule type" value="Genomic_DNA"/>
</dbReference>
<proteinExistence type="predicted"/>
<dbReference type="KEGG" id="gaz:Pan241w_11170"/>
<accession>A0A517RB12</accession>
<dbReference type="AlphaFoldDB" id="A0A517RB12"/>
<gene>
    <name evidence="1" type="ORF">Pan241w_11170</name>
</gene>